<protein>
    <submittedName>
        <fullName evidence="1">Uncharacterized protein</fullName>
    </submittedName>
</protein>
<gene>
    <name evidence="1" type="ORF">AFUS01_LOCUS41840</name>
</gene>
<evidence type="ECO:0000313" key="2">
    <source>
        <dbReference type="Proteomes" id="UP000708208"/>
    </source>
</evidence>
<dbReference type="AlphaFoldDB" id="A0A8J2PXR1"/>
<reference evidence="1" key="1">
    <citation type="submission" date="2021-06" db="EMBL/GenBank/DDBJ databases">
        <authorList>
            <person name="Hodson N. C."/>
            <person name="Mongue J. A."/>
            <person name="Jaron S. K."/>
        </authorList>
    </citation>
    <scope>NUCLEOTIDE SEQUENCE</scope>
</reference>
<feature type="non-terminal residue" evidence="1">
    <location>
        <position position="1"/>
    </location>
</feature>
<sequence>MEKRRMEVQEKIGEWDSLNITSFSKEIVETCECGVRPEKVGRISGGQQAEKNEFPWQAALVYRNTRIPFCGGT</sequence>
<proteinExistence type="predicted"/>
<name>A0A8J2PXR1_9HEXA</name>
<comment type="caution">
    <text evidence="1">The sequence shown here is derived from an EMBL/GenBank/DDBJ whole genome shotgun (WGS) entry which is preliminary data.</text>
</comment>
<accession>A0A8J2PXR1</accession>
<keyword evidence="2" id="KW-1185">Reference proteome</keyword>
<evidence type="ECO:0000313" key="1">
    <source>
        <dbReference type="EMBL" id="CAG7832137.1"/>
    </source>
</evidence>
<organism evidence="1 2">
    <name type="scientific">Allacma fusca</name>
    <dbReference type="NCBI Taxonomy" id="39272"/>
    <lineage>
        <taxon>Eukaryota</taxon>
        <taxon>Metazoa</taxon>
        <taxon>Ecdysozoa</taxon>
        <taxon>Arthropoda</taxon>
        <taxon>Hexapoda</taxon>
        <taxon>Collembola</taxon>
        <taxon>Symphypleona</taxon>
        <taxon>Sminthuridae</taxon>
        <taxon>Allacma</taxon>
    </lineage>
</organism>
<dbReference type="Proteomes" id="UP000708208">
    <property type="component" value="Unassembled WGS sequence"/>
</dbReference>
<dbReference type="EMBL" id="CAJVCH010563680">
    <property type="protein sequence ID" value="CAG7832137.1"/>
    <property type="molecule type" value="Genomic_DNA"/>
</dbReference>